<dbReference type="InterPro" id="IPR038586">
    <property type="entry name" value="Tctex-1-like_sf"/>
</dbReference>
<comment type="caution">
    <text evidence="2">The sequence shown here is derived from an EMBL/GenBank/DDBJ whole genome shotgun (WGS) entry which is preliminary data.</text>
</comment>
<dbReference type="GO" id="GO:0005868">
    <property type="term" value="C:cytoplasmic dynein complex"/>
    <property type="evidence" value="ECO:0007669"/>
    <property type="project" value="TreeGrafter"/>
</dbReference>
<dbReference type="PANTHER" id="PTHR21255:SF7">
    <property type="entry name" value="DYNEIN LIGHT CHAIN TCTEX-TYPE PROTEIN 2B"/>
    <property type="match status" value="1"/>
</dbReference>
<protein>
    <submittedName>
        <fullName evidence="2">Uncharacterized protein</fullName>
    </submittedName>
</protein>
<dbReference type="GO" id="GO:0007018">
    <property type="term" value="P:microtubule-based movement"/>
    <property type="evidence" value="ECO:0007669"/>
    <property type="project" value="TreeGrafter"/>
</dbReference>
<reference evidence="2" key="1">
    <citation type="journal article" date="2024" name="Gigascience">
        <title>Chromosome-level genome of the poultry shaft louse Menopon gallinae provides insight into the host-switching and adaptive evolution of parasitic lice.</title>
        <authorList>
            <person name="Xu Y."/>
            <person name="Ma L."/>
            <person name="Liu S."/>
            <person name="Liang Y."/>
            <person name="Liu Q."/>
            <person name="He Z."/>
            <person name="Tian L."/>
            <person name="Duan Y."/>
            <person name="Cai W."/>
            <person name="Li H."/>
            <person name="Song F."/>
        </authorList>
    </citation>
    <scope>NUCLEOTIDE SEQUENCE</scope>
    <source>
        <strain evidence="2">Cailab_2023a</strain>
    </source>
</reference>
<dbReference type="InterPro" id="IPR005334">
    <property type="entry name" value="Tctex-1-like"/>
</dbReference>
<dbReference type="EMBL" id="JARGDH010000001">
    <property type="protein sequence ID" value="KAL0278913.1"/>
    <property type="molecule type" value="Genomic_DNA"/>
</dbReference>
<dbReference type="Gene3D" id="3.30.1140.40">
    <property type="entry name" value="Tctex-1"/>
    <property type="match status" value="1"/>
</dbReference>
<sequence>MNTYRLESRNPFNSSAVYNILKDIITLECRGLVYDPNRCAALVTTLSAKIRNKIKSLQFERYRLVVFVEIGEKKLQGLQLVAKCLWDASKDNFATFTFQNTSLFVSATCFGIYQD</sequence>
<comment type="similarity">
    <text evidence="1">Belongs to the dynein light chain Tctex-type family.</text>
</comment>
<dbReference type="GO" id="GO:0045505">
    <property type="term" value="F:dynein intermediate chain binding"/>
    <property type="evidence" value="ECO:0007669"/>
    <property type="project" value="TreeGrafter"/>
</dbReference>
<proteinExistence type="inferred from homology"/>
<dbReference type="AlphaFoldDB" id="A0AAW2IB65"/>
<dbReference type="Pfam" id="PF03645">
    <property type="entry name" value="Tctex-1"/>
    <property type="match status" value="1"/>
</dbReference>
<dbReference type="PANTHER" id="PTHR21255">
    <property type="entry name" value="T-COMPLEX-ASSOCIATED-TESTIS-EXPRESSED 1/ DYNEIN LIGHT CHAIN"/>
    <property type="match status" value="1"/>
</dbReference>
<organism evidence="2">
    <name type="scientific">Menopon gallinae</name>
    <name type="common">poultry shaft louse</name>
    <dbReference type="NCBI Taxonomy" id="328185"/>
    <lineage>
        <taxon>Eukaryota</taxon>
        <taxon>Metazoa</taxon>
        <taxon>Ecdysozoa</taxon>
        <taxon>Arthropoda</taxon>
        <taxon>Hexapoda</taxon>
        <taxon>Insecta</taxon>
        <taxon>Pterygota</taxon>
        <taxon>Neoptera</taxon>
        <taxon>Paraneoptera</taxon>
        <taxon>Psocodea</taxon>
        <taxon>Troctomorpha</taxon>
        <taxon>Phthiraptera</taxon>
        <taxon>Amblycera</taxon>
        <taxon>Menoponidae</taxon>
        <taxon>Menopon</taxon>
    </lineage>
</organism>
<dbReference type="GO" id="GO:0005737">
    <property type="term" value="C:cytoplasm"/>
    <property type="evidence" value="ECO:0007669"/>
    <property type="project" value="TreeGrafter"/>
</dbReference>
<evidence type="ECO:0000256" key="1">
    <source>
        <dbReference type="ARBA" id="ARBA00005361"/>
    </source>
</evidence>
<accession>A0AAW2IB65</accession>
<dbReference type="CDD" id="cd21451">
    <property type="entry name" value="DLC-like_TCTEX1D"/>
    <property type="match status" value="1"/>
</dbReference>
<evidence type="ECO:0000313" key="2">
    <source>
        <dbReference type="EMBL" id="KAL0278913.1"/>
    </source>
</evidence>
<name>A0AAW2IB65_9NEOP</name>
<gene>
    <name evidence="2" type="ORF">PYX00_000591</name>
</gene>